<keyword evidence="1" id="KW-0812">Transmembrane</keyword>
<dbReference type="PANTHER" id="PTHR34220">
    <property type="entry name" value="SENSOR HISTIDINE KINASE YPDA"/>
    <property type="match status" value="1"/>
</dbReference>
<evidence type="ECO:0000313" key="4">
    <source>
        <dbReference type="Proteomes" id="UP000023541"/>
    </source>
</evidence>
<dbReference type="Pfam" id="PF06580">
    <property type="entry name" value="His_kinase"/>
    <property type="match status" value="1"/>
</dbReference>
<feature type="transmembrane region" description="Helical" evidence="1">
    <location>
        <begin position="337"/>
        <end position="356"/>
    </location>
</feature>
<dbReference type="PROSITE" id="PS51257">
    <property type="entry name" value="PROKAR_LIPOPROTEIN"/>
    <property type="match status" value="1"/>
</dbReference>
<feature type="transmembrane region" description="Helical" evidence="1">
    <location>
        <begin position="288"/>
        <end position="307"/>
    </location>
</feature>
<dbReference type="GO" id="GO:0016020">
    <property type="term" value="C:membrane"/>
    <property type="evidence" value="ECO:0007669"/>
    <property type="project" value="InterPro"/>
</dbReference>
<sequence>MNYKLLHYFLLVFTILLVSSCSRDRVSETKDSRYKIGDHPEWADKNWNDQQWENKVDVTGGEIFWSRTKIEITKSPESFQRYGVFINTFGEYDVFWDGIQIGENGSPGQETTHDPSGELWATFSIPDTLATTGSHVLALRTSLHYYPNHSRKLHVYINDYDYLVRSELINTAFMHIFAGAFLIASLYFLFLFLSEKKKYPILIFSINCFLFFALIMVEYVKFYVPIHYSQHHIRLEIIGGLTFCIAILVPLYFSLQFPFPKQKIILLFYFAILLFVFLVNHYSYDLTAYNMSMTMWFFSFGIILFGVYKKMKGAIIVLLALILSALINAITYYDISLFAGFGIILLSMFYILSVRIKEQRLAYEESLVQSTRLRLELLKKNIQPHFLMNTLTSLIDWVEESPQKGVAFIEALAQEFKLFNQIESQTLIPIGQEIELCRTHLNIMEYRKEIKYHWEEENIDPDQKIPPAILHTLLENGITHGLPNDNNSITFKLIFETGDIYKTYTFLTIAKVRNAEKKIIEGTGIKYIKARLTESYASKWSFSSEAIPNGWKNSIKIDN</sequence>
<keyword evidence="4" id="KW-1185">Reference proteome</keyword>
<comment type="caution">
    <text evidence="3">The sequence shown here is derived from an EMBL/GenBank/DDBJ whole genome shotgun (WGS) entry which is preliminary data.</text>
</comment>
<dbReference type="STRING" id="1317122.ATO12_02215"/>
<feature type="transmembrane region" description="Helical" evidence="1">
    <location>
        <begin position="199"/>
        <end position="217"/>
    </location>
</feature>
<organism evidence="3 4">
    <name type="scientific">Aquimarina atlantica</name>
    <dbReference type="NCBI Taxonomy" id="1317122"/>
    <lineage>
        <taxon>Bacteria</taxon>
        <taxon>Pseudomonadati</taxon>
        <taxon>Bacteroidota</taxon>
        <taxon>Flavobacteriia</taxon>
        <taxon>Flavobacteriales</taxon>
        <taxon>Flavobacteriaceae</taxon>
        <taxon>Aquimarina</taxon>
    </lineage>
</organism>
<protein>
    <recommendedName>
        <fullName evidence="2">Signal transduction histidine kinase internal region domain-containing protein</fullName>
    </recommendedName>
</protein>
<dbReference type="GO" id="GO:0000155">
    <property type="term" value="F:phosphorelay sensor kinase activity"/>
    <property type="evidence" value="ECO:0007669"/>
    <property type="project" value="InterPro"/>
</dbReference>
<dbReference type="eggNOG" id="COG2972">
    <property type="taxonomic scope" value="Bacteria"/>
</dbReference>
<dbReference type="InterPro" id="IPR050640">
    <property type="entry name" value="Bact_2-comp_sensor_kinase"/>
</dbReference>
<name>A0A023C096_9FLAO</name>
<feature type="transmembrane region" description="Helical" evidence="1">
    <location>
        <begin position="264"/>
        <end position="282"/>
    </location>
</feature>
<proteinExistence type="predicted"/>
<reference evidence="3 4" key="1">
    <citation type="submission" date="2014-04" db="EMBL/GenBank/DDBJ databases">
        <title>Aquimarina sp. 22II-S11-z7 Genome Sequencing.</title>
        <authorList>
            <person name="Lai Q."/>
        </authorList>
    </citation>
    <scope>NUCLEOTIDE SEQUENCE [LARGE SCALE GENOMIC DNA]</scope>
    <source>
        <strain evidence="3 4">22II-S11-z7</strain>
    </source>
</reference>
<feature type="domain" description="Signal transduction histidine kinase internal region" evidence="2">
    <location>
        <begin position="374"/>
        <end position="448"/>
    </location>
</feature>
<dbReference type="RefSeq" id="WP_051575541.1">
    <property type="nucleotide sequence ID" value="NZ_AQRA01000001.1"/>
</dbReference>
<keyword evidence="1" id="KW-0472">Membrane</keyword>
<keyword evidence="1" id="KW-1133">Transmembrane helix</keyword>
<feature type="transmembrane region" description="Helical" evidence="1">
    <location>
        <begin position="314"/>
        <end position="331"/>
    </location>
</feature>
<dbReference type="PANTHER" id="PTHR34220:SF7">
    <property type="entry name" value="SENSOR HISTIDINE KINASE YPDA"/>
    <property type="match status" value="1"/>
</dbReference>
<dbReference type="InterPro" id="IPR010559">
    <property type="entry name" value="Sig_transdc_His_kin_internal"/>
</dbReference>
<accession>A0A023C096</accession>
<dbReference type="AlphaFoldDB" id="A0A023C096"/>
<dbReference type="EMBL" id="AQRA01000001">
    <property type="protein sequence ID" value="EZH75624.1"/>
    <property type="molecule type" value="Genomic_DNA"/>
</dbReference>
<dbReference type="Proteomes" id="UP000023541">
    <property type="component" value="Unassembled WGS sequence"/>
</dbReference>
<feature type="transmembrane region" description="Helical" evidence="1">
    <location>
        <begin position="172"/>
        <end position="192"/>
    </location>
</feature>
<feature type="transmembrane region" description="Helical" evidence="1">
    <location>
        <begin position="237"/>
        <end position="255"/>
    </location>
</feature>
<evidence type="ECO:0000256" key="1">
    <source>
        <dbReference type="SAM" id="Phobius"/>
    </source>
</evidence>
<evidence type="ECO:0000313" key="3">
    <source>
        <dbReference type="EMBL" id="EZH75624.1"/>
    </source>
</evidence>
<dbReference type="OrthoDB" id="625140at2"/>
<evidence type="ECO:0000259" key="2">
    <source>
        <dbReference type="Pfam" id="PF06580"/>
    </source>
</evidence>
<gene>
    <name evidence="3" type="ORF">ATO12_02215</name>
</gene>